<reference evidence="2 3" key="1">
    <citation type="submission" date="2020-04" db="EMBL/GenBank/DDBJ databases">
        <authorList>
            <person name="Hitch T.C.A."/>
            <person name="Wylensek D."/>
            <person name="Clavel T."/>
        </authorList>
    </citation>
    <scope>NUCLEOTIDE SEQUENCE [LARGE SCALE GENOMIC DNA]</scope>
    <source>
        <strain evidence="2 3">WB01_D5_05</strain>
    </source>
</reference>
<dbReference type="EMBL" id="JABAGO010000093">
    <property type="protein sequence ID" value="NMF01487.1"/>
    <property type="molecule type" value="Genomic_DNA"/>
</dbReference>
<name>A0A848D5L3_ANEAE</name>
<gene>
    <name evidence="2" type="ORF">HF838_25195</name>
</gene>
<dbReference type="Proteomes" id="UP000561326">
    <property type="component" value="Unassembled WGS sequence"/>
</dbReference>
<dbReference type="AlphaFoldDB" id="A0A848D5L3"/>
<feature type="compositionally biased region" description="Pro residues" evidence="1">
    <location>
        <begin position="52"/>
        <end position="63"/>
    </location>
</feature>
<comment type="caution">
    <text evidence="2">The sequence shown here is derived from an EMBL/GenBank/DDBJ whole genome shotgun (WGS) entry which is preliminary data.</text>
</comment>
<protein>
    <submittedName>
        <fullName evidence="2">Uncharacterized protein</fullName>
    </submittedName>
</protein>
<evidence type="ECO:0000313" key="2">
    <source>
        <dbReference type="EMBL" id="NMF01487.1"/>
    </source>
</evidence>
<evidence type="ECO:0000256" key="1">
    <source>
        <dbReference type="SAM" id="MobiDB-lite"/>
    </source>
</evidence>
<sequence>MYNYAQLNESNIVVGISQLSNKVDLSNMILLESYDTSLLGATYDEESGEFVPAPPPEPVPQGPDPIEQLQAENAALMMQVAQLEAKNEQQAGDTAFLILKNAELEAQATQTAQEQASLLMELTMKGVI</sequence>
<feature type="region of interest" description="Disordered" evidence="1">
    <location>
        <begin position="46"/>
        <end position="65"/>
    </location>
</feature>
<proteinExistence type="predicted"/>
<evidence type="ECO:0000313" key="3">
    <source>
        <dbReference type="Proteomes" id="UP000561326"/>
    </source>
</evidence>
<dbReference type="RefSeq" id="WP_168976783.1">
    <property type="nucleotide sequence ID" value="NZ_JABAGO010000093.1"/>
</dbReference>
<organism evidence="2 3">
    <name type="scientific">Aneurinibacillus aneurinilyticus</name>
    <name type="common">Bacillus aneurinolyticus</name>
    <dbReference type="NCBI Taxonomy" id="1391"/>
    <lineage>
        <taxon>Bacteria</taxon>
        <taxon>Bacillati</taxon>
        <taxon>Bacillota</taxon>
        <taxon>Bacilli</taxon>
        <taxon>Bacillales</taxon>
        <taxon>Paenibacillaceae</taxon>
        <taxon>Aneurinibacillus group</taxon>
        <taxon>Aneurinibacillus</taxon>
    </lineage>
</organism>
<accession>A0A848D5L3</accession>